<evidence type="ECO:0000313" key="4">
    <source>
        <dbReference type="Proteomes" id="UP000179807"/>
    </source>
</evidence>
<organism evidence="3 4">
    <name type="scientific">Tritrichomonas foetus</name>
    <dbReference type="NCBI Taxonomy" id="1144522"/>
    <lineage>
        <taxon>Eukaryota</taxon>
        <taxon>Metamonada</taxon>
        <taxon>Parabasalia</taxon>
        <taxon>Tritrichomonadida</taxon>
        <taxon>Tritrichomonadidae</taxon>
        <taxon>Tritrichomonas</taxon>
    </lineage>
</organism>
<sequence>MQPDATPIKDLPKCTKQGIGAQYNKYFGIDIDDGEDYTKFFKAIDEEADDGVFVAPDGSVHDLKKREITDVDRLVDKLGFDRDVFGSTIDPTLPKLVDDTDNLLANGIDPEVLAAMDDEDVDELDDDFFAKALALEDQEFDDDDDEGEVFDAKSGMKKSVAKSRVSYAPSHASHISHRSEAMDYVEEKVEHLLNTVYNEEEEPEEEEDDDDGKDEIDWDDVIDDFDKFKNPMAYMEKPPETDKTNRVNIQLPSDDEDNHKEEEEQKPKEKWDCESIIDTYSTTENRPGKVRDENIPIKKKQKKPKQQEEEPDNEIVPPNMQPKPNETKEEAKARKKAIKEYNKQRRIAKKQTKEKFKNATKRVKKSIAASGASRGQTIIPLD</sequence>
<dbReference type="GO" id="GO:0000056">
    <property type="term" value="P:ribosomal small subunit export from nucleus"/>
    <property type="evidence" value="ECO:0007669"/>
    <property type="project" value="TreeGrafter"/>
</dbReference>
<dbReference type="InterPro" id="IPR007307">
    <property type="entry name" value="Ltv1"/>
</dbReference>
<dbReference type="GO" id="GO:0030688">
    <property type="term" value="C:preribosome, small subunit precursor"/>
    <property type="evidence" value="ECO:0007669"/>
    <property type="project" value="TreeGrafter"/>
</dbReference>
<dbReference type="RefSeq" id="XP_068364025.1">
    <property type="nucleotide sequence ID" value="XM_068500939.1"/>
</dbReference>
<feature type="compositionally biased region" description="Basic and acidic residues" evidence="2">
    <location>
        <begin position="286"/>
        <end position="296"/>
    </location>
</feature>
<reference evidence="3" key="1">
    <citation type="submission" date="2016-10" db="EMBL/GenBank/DDBJ databases">
        <authorList>
            <person name="Benchimol M."/>
            <person name="Almeida L.G."/>
            <person name="Vasconcelos A.T."/>
            <person name="Perreira-Neves A."/>
            <person name="Rosa I.A."/>
            <person name="Tasca T."/>
            <person name="Bogo M.R."/>
            <person name="de Souza W."/>
        </authorList>
    </citation>
    <scope>NUCLEOTIDE SEQUENCE [LARGE SCALE GENOMIC DNA]</scope>
    <source>
        <strain evidence="3">K</strain>
    </source>
</reference>
<proteinExistence type="inferred from homology"/>
<evidence type="ECO:0000256" key="2">
    <source>
        <dbReference type="SAM" id="MobiDB-lite"/>
    </source>
</evidence>
<dbReference type="VEuPathDB" id="TrichDB:TRFO_19685"/>
<dbReference type="GO" id="GO:0005634">
    <property type="term" value="C:nucleus"/>
    <property type="evidence" value="ECO:0007669"/>
    <property type="project" value="TreeGrafter"/>
</dbReference>
<evidence type="ECO:0000313" key="3">
    <source>
        <dbReference type="EMBL" id="OHT10889.1"/>
    </source>
</evidence>
<dbReference type="PANTHER" id="PTHR21531">
    <property type="entry name" value="LOW-TEMPERATURE VIABILITY PROTEIN LTV1-RELATED"/>
    <property type="match status" value="1"/>
</dbReference>
<comment type="similarity">
    <text evidence="1">Belongs to the LTV1 family.</text>
</comment>
<protein>
    <submittedName>
        <fullName evidence="3">Low temperature viability protein</fullName>
    </submittedName>
</protein>
<dbReference type="GO" id="GO:0005829">
    <property type="term" value="C:cytosol"/>
    <property type="evidence" value="ECO:0007669"/>
    <property type="project" value="TreeGrafter"/>
</dbReference>
<comment type="caution">
    <text evidence="3">The sequence shown here is derived from an EMBL/GenBank/DDBJ whole genome shotgun (WGS) entry which is preliminary data.</text>
</comment>
<keyword evidence="4" id="KW-1185">Reference proteome</keyword>
<dbReference type="GeneID" id="94835643"/>
<evidence type="ECO:0000256" key="1">
    <source>
        <dbReference type="ARBA" id="ARBA00009078"/>
    </source>
</evidence>
<dbReference type="Proteomes" id="UP000179807">
    <property type="component" value="Unassembled WGS sequence"/>
</dbReference>
<gene>
    <name evidence="3" type="ORF">TRFO_19685</name>
</gene>
<feature type="compositionally biased region" description="Basic and acidic residues" evidence="2">
    <location>
        <begin position="325"/>
        <end position="343"/>
    </location>
</feature>
<dbReference type="AlphaFoldDB" id="A0A1J4KHP2"/>
<name>A0A1J4KHP2_9EUKA</name>
<accession>A0A1J4KHP2</accession>
<dbReference type="PANTHER" id="PTHR21531:SF0">
    <property type="entry name" value="PROTEIN LTV1 HOMOLOG"/>
    <property type="match status" value="1"/>
</dbReference>
<feature type="region of interest" description="Disordered" evidence="2">
    <location>
        <begin position="195"/>
        <end position="382"/>
    </location>
</feature>
<dbReference type="GO" id="GO:0042274">
    <property type="term" value="P:ribosomal small subunit biogenesis"/>
    <property type="evidence" value="ECO:0007669"/>
    <property type="project" value="InterPro"/>
</dbReference>
<feature type="compositionally biased region" description="Basic and acidic residues" evidence="2">
    <location>
        <begin position="257"/>
        <end position="273"/>
    </location>
</feature>
<feature type="compositionally biased region" description="Acidic residues" evidence="2">
    <location>
        <begin position="198"/>
        <end position="223"/>
    </location>
</feature>
<dbReference type="EMBL" id="MLAK01000599">
    <property type="protein sequence ID" value="OHT10889.1"/>
    <property type="molecule type" value="Genomic_DNA"/>
</dbReference>